<organism evidence="2 3">
    <name type="scientific">Simonsiella muelleri ATCC 29453</name>
    <dbReference type="NCBI Taxonomy" id="641147"/>
    <lineage>
        <taxon>Bacteria</taxon>
        <taxon>Pseudomonadati</taxon>
        <taxon>Pseudomonadota</taxon>
        <taxon>Betaproteobacteria</taxon>
        <taxon>Neisseriales</taxon>
        <taxon>Neisseriaceae</taxon>
        <taxon>Simonsiella</taxon>
    </lineage>
</organism>
<evidence type="ECO:0000313" key="3">
    <source>
        <dbReference type="Proteomes" id="UP000017813"/>
    </source>
</evidence>
<evidence type="ECO:0000256" key="1">
    <source>
        <dbReference type="SAM" id="Phobius"/>
    </source>
</evidence>
<dbReference type="EMBL" id="ADCY02000053">
    <property type="protein sequence ID" value="EFG30314.2"/>
    <property type="molecule type" value="Genomic_DNA"/>
</dbReference>
<feature type="transmembrane region" description="Helical" evidence="1">
    <location>
        <begin position="12"/>
        <end position="29"/>
    </location>
</feature>
<evidence type="ECO:0000313" key="2">
    <source>
        <dbReference type="EMBL" id="EFG30314.2"/>
    </source>
</evidence>
<dbReference type="AlphaFoldDB" id="V9HL89"/>
<keyword evidence="3" id="KW-1185">Reference proteome</keyword>
<dbReference type="STRING" id="641147.HMPREF9021_01811"/>
<reference evidence="2 3" key="1">
    <citation type="submission" date="2010-03" db="EMBL/GenBank/DDBJ databases">
        <authorList>
            <consortium name="The Broad Institute Genome Sequencing Platform"/>
            <person name="Ward D."/>
            <person name="Earl A."/>
            <person name="Feldgarden M."/>
            <person name="Gevers D."/>
            <person name="Young S."/>
            <person name="Zeng Q."/>
            <person name="Koehrsen M."/>
            <person name="Alvarado L."/>
            <person name="Berlin A.M."/>
            <person name="Borenstein D."/>
            <person name="Chapman S.B."/>
            <person name="Chen Z."/>
            <person name="Engels R."/>
            <person name="Freedman E."/>
            <person name="Gellesch M."/>
            <person name="Goldberg J."/>
            <person name="Griggs A."/>
            <person name="Gujja S."/>
            <person name="Heilman E.R."/>
            <person name="Heiman D.I."/>
            <person name="Hepburn T.A."/>
            <person name="Howarth C."/>
            <person name="Jen D."/>
            <person name="Larson L."/>
            <person name="Mehta T."/>
            <person name="Park D."/>
            <person name="Pearson M."/>
            <person name="Richards J."/>
            <person name="Roberts A."/>
            <person name="Saif S."/>
            <person name="Shea T.D."/>
            <person name="Shenoy N."/>
            <person name="Sisk P."/>
            <person name="Stolte C."/>
            <person name="Sykes S.N."/>
            <person name="Walk T."/>
            <person name="White J."/>
            <person name="Yandava C."/>
            <person name="Izard J."/>
            <person name="Baranova O.V."/>
            <person name="Blanton J.M."/>
            <person name="Tanner A.C."/>
            <person name="Dewhirst F."/>
            <person name="Haas B."/>
            <person name="Nusbaum C."/>
            <person name="Birren B."/>
        </authorList>
    </citation>
    <scope>NUCLEOTIDE SEQUENCE [LARGE SCALE GENOMIC DNA]</scope>
    <source>
        <strain evidence="2 3">ATCC 29453</strain>
    </source>
</reference>
<accession>V9HL89</accession>
<protein>
    <submittedName>
        <fullName evidence="2">Uncharacterized protein</fullName>
    </submittedName>
</protein>
<keyword evidence="1" id="KW-0472">Membrane</keyword>
<feature type="transmembrane region" description="Helical" evidence="1">
    <location>
        <begin position="41"/>
        <end position="72"/>
    </location>
</feature>
<reference evidence="2 3" key="2">
    <citation type="submission" date="2011-10" db="EMBL/GenBank/DDBJ databases">
        <title>The Genome Sequence of Simonsiella muelleri ATCC 29453.</title>
        <authorList>
            <consortium name="The Broad Institute Genome Sequencing Platform"/>
            <consortium name="The Broad Institute Genome Sequencing Center for Infectious Disease"/>
            <person name="Earl A."/>
            <person name="Ward D."/>
            <person name="Feldgarden M."/>
            <person name="Gevers D."/>
            <person name="Izard J."/>
            <person name="Baranova O.V."/>
            <person name="Blanton J.M."/>
            <person name="Tanner A.C."/>
            <person name="Dewhirst F."/>
            <person name="Young S.K."/>
            <person name="Zeng Q."/>
            <person name="Gargeya S."/>
            <person name="Fitzgerald M."/>
            <person name="Haas B."/>
            <person name="Abouelleil A."/>
            <person name="Alvarado L."/>
            <person name="Arachchi H.M."/>
            <person name="Berlin A."/>
            <person name="Brown A."/>
            <person name="Chapman S.B."/>
            <person name="Chen Z."/>
            <person name="Dunbar C."/>
            <person name="Freedman E."/>
            <person name="Gearin G."/>
            <person name="Goldberg J."/>
            <person name="Griggs A."/>
            <person name="Gujja S."/>
            <person name="Heiman D."/>
            <person name="Howarth C."/>
            <person name="Larson L."/>
            <person name="Lui A."/>
            <person name="MacDonald P.J.P."/>
            <person name="Montmayeur A."/>
            <person name="Murphy C."/>
            <person name="Neiman D."/>
            <person name="Pearson M."/>
            <person name="Priest M."/>
            <person name="Roberts A."/>
            <person name="Saif S."/>
            <person name="Shea T."/>
            <person name="Shenoy N."/>
            <person name="Sisk P."/>
            <person name="Stolte C."/>
            <person name="Sykes S."/>
            <person name="Wortman J."/>
            <person name="Nusbaum C."/>
            <person name="Birren B."/>
        </authorList>
    </citation>
    <scope>NUCLEOTIDE SEQUENCE [LARGE SCALE GENOMIC DNA]</scope>
    <source>
        <strain evidence="2 3">ATCC 29453</strain>
    </source>
</reference>
<proteinExistence type="predicted"/>
<keyword evidence="1" id="KW-0812">Transmembrane</keyword>
<sequence>MVIYMSELIVYFIIPALSFVCATLSYLIVKWKQLDRKYMYLFPLFLIIFVFLGIVEFYMFVFFLCSCFYSIYSYYDHDEN</sequence>
<comment type="caution">
    <text evidence="2">The sequence shown here is derived from an EMBL/GenBank/DDBJ whole genome shotgun (WGS) entry which is preliminary data.</text>
</comment>
<dbReference type="Proteomes" id="UP000017813">
    <property type="component" value="Unassembled WGS sequence"/>
</dbReference>
<name>V9HL89_9NEIS</name>
<dbReference type="HOGENOM" id="CLU_2587823_0_0_4"/>
<keyword evidence="1" id="KW-1133">Transmembrane helix</keyword>
<gene>
    <name evidence="2" type="ORF">HMPREF9021_01811</name>
</gene>